<evidence type="ECO:0000313" key="1">
    <source>
        <dbReference type="EMBL" id="VXB02992.1"/>
    </source>
</evidence>
<organism evidence="1 2">
    <name type="scientific">Bacillus mycoides</name>
    <dbReference type="NCBI Taxonomy" id="1405"/>
    <lineage>
        <taxon>Bacteria</taxon>
        <taxon>Bacillati</taxon>
        <taxon>Bacillota</taxon>
        <taxon>Bacilli</taxon>
        <taxon>Bacillales</taxon>
        <taxon>Bacillaceae</taxon>
        <taxon>Bacillus</taxon>
        <taxon>Bacillus cereus group</taxon>
    </lineage>
</organism>
<keyword evidence="1" id="KW-0456">Lyase</keyword>
<dbReference type="SUPFAM" id="SSF54593">
    <property type="entry name" value="Glyoxalase/Bleomycin resistance protein/Dihydroxybiphenyl dioxygenase"/>
    <property type="match status" value="1"/>
</dbReference>
<dbReference type="Pfam" id="PF00903">
    <property type="entry name" value="Glyoxalase"/>
    <property type="match status" value="1"/>
</dbReference>
<dbReference type="RefSeq" id="WP_002029946.1">
    <property type="nucleotide sequence ID" value="NZ_CP009746.1"/>
</dbReference>
<gene>
    <name evidence="1" type="ORF">BACI71_10274</name>
</gene>
<dbReference type="EMBL" id="CABWMC010000001">
    <property type="protein sequence ID" value="VXB02992.1"/>
    <property type="molecule type" value="Genomic_DNA"/>
</dbReference>
<dbReference type="GO" id="GO:0016829">
    <property type="term" value="F:lyase activity"/>
    <property type="evidence" value="ECO:0007669"/>
    <property type="project" value="UniProtKB-KW"/>
</dbReference>
<name>A0A0A0WX24_BACMY</name>
<dbReference type="PROSITE" id="PS51819">
    <property type="entry name" value="VOC"/>
    <property type="match status" value="1"/>
</dbReference>
<dbReference type="InterPro" id="IPR029068">
    <property type="entry name" value="Glyas_Bleomycin-R_OHBP_Dase"/>
</dbReference>
<proteinExistence type="predicted"/>
<accession>A0A0A0WX24</accession>
<dbReference type="InterPro" id="IPR037523">
    <property type="entry name" value="VOC_core"/>
</dbReference>
<dbReference type="AlphaFoldDB" id="A0A0A0WX24"/>
<dbReference type="InterPro" id="IPR004360">
    <property type="entry name" value="Glyas_Fos-R_dOase_dom"/>
</dbReference>
<sequence>MESVTTCIVLESKNLKETLYFYEGILGFKPSKERPQIRVTGVWYDIGLTRICFVVNRGLGEHRETVISSVKELLLKATNIERLKKKLAFYQISFVEKRRGEEVRIIFHDPDGYTLQFISIENMEESLLQCNNLNGE</sequence>
<dbReference type="Gene3D" id="3.10.180.10">
    <property type="entry name" value="2,3-Dihydroxybiphenyl 1,2-Dioxygenase, domain 1"/>
    <property type="match status" value="1"/>
</dbReference>
<protein>
    <submittedName>
        <fullName evidence="1">Lactoylglutathione lyase</fullName>
    </submittedName>
</protein>
<evidence type="ECO:0000313" key="2">
    <source>
        <dbReference type="Proteomes" id="UP000437562"/>
    </source>
</evidence>
<dbReference type="KEGG" id="bww:bwei_4191"/>
<dbReference type="Proteomes" id="UP000437562">
    <property type="component" value="Unassembled WGS sequence"/>
</dbReference>
<accession>A0A653MDP5</accession>
<reference evidence="1 2" key="1">
    <citation type="submission" date="2019-10" db="EMBL/GenBank/DDBJ databases">
        <authorList>
            <person name="Karimi E."/>
        </authorList>
    </citation>
    <scope>NUCLEOTIDE SEQUENCE [LARGE SCALE GENOMIC DNA]</scope>
    <source>
        <strain evidence="1">Bacillus sp. 71</strain>
    </source>
</reference>